<reference evidence="2 3" key="1">
    <citation type="submission" date="2021-06" db="EMBL/GenBank/DDBJ databases">
        <title>Sphingomonas sp. XMGL2, whole genome shotgun sequencing project.</title>
        <authorList>
            <person name="Zhao G."/>
            <person name="Shen L."/>
        </authorList>
    </citation>
    <scope>NUCLEOTIDE SEQUENCE [LARGE SCALE GENOMIC DNA]</scope>
    <source>
        <strain evidence="2 3">XMGL2</strain>
    </source>
</reference>
<keyword evidence="3" id="KW-1185">Reference proteome</keyword>
<feature type="transmembrane region" description="Helical" evidence="1">
    <location>
        <begin position="49"/>
        <end position="69"/>
    </location>
</feature>
<protein>
    <recommendedName>
        <fullName evidence="4">DUF202 domain-containing protein</fullName>
    </recommendedName>
</protein>
<accession>A0ABS6BHR6</accession>
<dbReference type="EMBL" id="JAHKRT010000003">
    <property type="protein sequence ID" value="MBU3077843.1"/>
    <property type="molecule type" value="Genomic_DNA"/>
</dbReference>
<comment type="caution">
    <text evidence="2">The sequence shown here is derived from an EMBL/GenBank/DDBJ whole genome shotgun (WGS) entry which is preliminary data.</text>
</comment>
<organism evidence="2 3">
    <name type="scientific">Sphingomonas quercus</name>
    <dbReference type="NCBI Taxonomy" id="2842451"/>
    <lineage>
        <taxon>Bacteria</taxon>
        <taxon>Pseudomonadati</taxon>
        <taxon>Pseudomonadota</taxon>
        <taxon>Alphaproteobacteria</taxon>
        <taxon>Sphingomonadales</taxon>
        <taxon>Sphingomonadaceae</taxon>
        <taxon>Sphingomonas</taxon>
    </lineage>
</organism>
<feature type="transmembrane region" description="Helical" evidence="1">
    <location>
        <begin position="12"/>
        <end position="29"/>
    </location>
</feature>
<name>A0ABS6BHR6_9SPHN</name>
<evidence type="ECO:0008006" key="4">
    <source>
        <dbReference type="Google" id="ProtNLM"/>
    </source>
</evidence>
<dbReference type="Proteomes" id="UP000776276">
    <property type="component" value="Unassembled WGS sequence"/>
</dbReference>
<evidence type="ECO:0000313" key="2">
    <source>
        <dbReference type="EMBL" id="MBU3077843.1"/>
    </source>
</evidence>
<feature type="transmembrane region" description="Helical" evidence="1">
    <location>
        <begin position="81"/>
        <end position="100"/>
    </location>
</feature>
<evidence type="ECO:0000256" key="1">
    <source>
        <dbReference type="SAM" id="Phobius"/>
    </source>
</evidence>
<keyword evidence="1" id="KW-0812">Transmembrane</keyword>
<keyword evidence="1" id="KW-1133">Transmembrane helix</keyword>
<evidence type="ECO:0000313" key="3">
    <source>
        <dbReference type="Proteomes" id="UP000776276"/>
    </source>
</evidence>
<dbReference type="RefSeq" id="WP_216322939.1">
    <property type="nucleotide sequence ID" value="NZ_JAHKRT010000003.1"/>
</dbReference>
<sequence length="102" mass="10647">MADLHRRSSPMVTVVAVIAILLALATIGWRATHIMGRIEGSGSAASSSFLAWCVVGLVIIGIGTAFFSIRRHRGAGEGNERAAWITIGVSIVVFVLALTATA</sequence>
<gene>
    <name evidence="2" type="ORF">KOF26_08205</name>
</gene>
<keyword evidence="1" id="KW-0472">Membrane</keyword>
<proteinExistence type="predicted"/>